<evidence type="ECO:0000313" key="2">
    <source>
        <dbReference type="Proteomes" id="UP000557717"/>
    </source>
</evidence>
<evidence type="ECO:0000313" key="1">
    <source>
        <dbReference type="EMBL" id="MBB5350484.1"/>
    </source>
</evidence>
<accession>A0A840V4C0</accession>
<organism evidence="1 2">
    <name type="scientific">Haloferula luteola</name>
    <dbReference type="NCBI Taxonomy" id="595692"/>
    <lineage>
        <taxon>Bacteria</taxon>
        <taxon>Pseudomonadati</taxon>
        <taxon>Verrucomicrobiota</taxon>
        <taxon>Verrucomicrobiia</taxon>
        <taxon>Verrucomicrobiales</taxon>
        <taxon>Verrucomicrobiaceae</taxon>
        <taxon>Haloferula</taxon>
    </lineage>
</organism>
<dbReference type="AlphaFoldDB" id="A0A840V4C0"/>
<dbReference type="RefSeq" id="WP_184015834.1">
    <property type="nucleotide sequence ID" value="NZ_JACHFD010000003.1"/>
</dbReference>
<name>A0A840V4C0_9BACT</name>
<sequence length="151" mass="16590">MKLLHAILFAATALHCAAEDQGEGISISSQLGAGFGKMIEIEGRIVDDQDTRLRAHLGKKLIEVKRVGTHALTKPIVIELLVFGWIDISIPERGTVARFRGYETGGFTGIPNEAFEDVPFVPTTAHHFQSRFQVTKLLKQKGQTRPSENPG</sequence>
<dbReference type="Proteomes" id="UP000557717">
    <property type="component" value="Unassembled WGS sequence"/>
</dbReference>
<comment type="caution">
    <text evidence="1">The sequence shown here is derived from an EMBL/GenBank/DDBJ whole genome shotgun (WGS) entry which is preliminary data.</text>
</comment>
<keyword evidence="2" id="KW-1185">Reference proteome</keyword>
<gene>
    <name evidence="1" type="ORF">HNR46_000712</name>
</gene>
<protein>
    <submittedName>
        <fullName evidence="1">Uncharacterized protein</fullName>
    </submittedName>
</protein>
<reference evidence="1 2" key="1">
    <citation type="submission" date="2020-08" db="EMBL/GenBank/DDBJ databases">
        <title>Genomic Encyclopedia of Type Strains, Phase IV (KMG-IV): sequencing the most valuable type-strain genomes for metagenomic binning, comparative biology and taxonomic classification.</title>
        <authorList>
            <person name="Goeker M."/>
        </authorList>
    </citation>
    <scope>NUCLEOTIDE SEQUENCE [LARGE SCALE GENOMIC DNA]</scope>
    <source>
        <strain evidence="1 2">YC6886</strain>
    </source>
</reference>
<proteinExistence type="predicted"/>
<dbReference type="EMBL" id="JACHFD010000003">
    <property type="protein sequence ID" value="MBB5350484.1"/>
    <property type="molecule type" value="Genomic_DNA"/>
</dbReference>